<evidence type="ECO:0000256" key="1">
    <source>
        <dbReference type="SAM" id="Coils"/>
    </source>
</evidence>
<sequence length="226" mass="26069">MEDVISLGPLGVEDDSKQVLVGKDEIFAYQTSDWEDPMNGVGDAGRDKFGKYGRQLNSLVIPRFNSAWSFKDCLETLLNFEPHGFHVVEAIETHLKKLLKIKEGQQKLQERSKESENLILKLIRENAKIDEDKERLRVRKKQNEARMSSLRRSEDAMNIMAQQWPPVDLKIFQPFLPLLSIGFHEKPSRFDLSGMRKCFVIPFITSSFFLSCQGVNRLQQLPIGWT</sequence>
<organism evidence="2 3">
    <name type="scientific">Punica granatum</name>
    <name type="common">Pomegranate</name>
    <dbReference type="NCBI Taxonomy" id="22663"/>
    <lineage>
        <taxon>Eukaryota</taxon>
        <taxon>Viridiplantae</taxon>
        <taxon>Streptophyta</taxon>
        <taxon>Embryophyta</taxon>
        <taxon>Tracheophyta</taxon>
        <taxon>Spermatophyta</taxon>
        <taxon>Magnoliopsida</taxon>
        <taxon>eudicotyledons</taxon>
        <taxon>Gunneridae</taxon>
        <taxon>Pentapetalae</taxon>
        <taxon>rosids</taxon>
        <taxon>malvids</taxon>
        <taxon>Myrtales</taxon>
        <taxon>Lythraceae</taxon>
        <taxon>Punica</taxon>
    </lineage>
</organism>
<proteinExistence type="predicted"/>
<reference evidence="2 3" key="1">
    <citation type="submission" date="2017-11" db="EMBL/GenBank/DDBJ databases">
        <title>De-novo sequencing of pomegranate (Punica granatum L.) genome.</title>
        <authorList>
            <person name="Akparov Z."/>
            <person name="Amiraslanov A."/>
            <person name="Hajiyeva S."/>
            <person name="Abbasov M."/>
            <person name="Kaur K."/>
            <person name="Hamwieh A."/>
            <person name="Solovyev V."/>
            <person name="Salamov A."/>
            <person name="Braich B."/>
            <person name="Kosarev P."/>
            <person name="Mahmoud A."/>
            <person name="Hajiyev E."/>
            <person name="Babayeva S."/>
            <person name="Izzatullayeva V."/>
            <person name="Mammadov A."/>
            <person name="Mammadov A."/>
            <person name="Sharifova S."/>
            <person name="Ojaghi J."/>
            <person name="Eynullazada K."/>
            <person name="Bayramov B."/>
            <person name="Abdulazimova A."/>
            <person name="Shahmuradov I."/>
        </authorList>
    </citation>
    <scope>NUCLEOTIDE SEQUENCE [LARGE SCALE GENOMIC DNA]</scope>
    <source>
        <strain evidence="3">cv. AG2017</strain>
        <tissue evidence="2">Leaf</tissue>
    </source>
</reference>
<feature type="coiled-coil region" evidence="1">
    <location>
        <begin position="105"/>
        <end position="153"/>
    </location>
</feature>
<name>A0A2I0KT80_PUNGR</name>
<accession>A0A2I0KT80</accession>
<keyword evidence="1" id="KW-0175">Coiled coil</keyword>
<keyword evidence="3" id="KW-1185">Reference proteome</keyword>
<gene>
    <name evidence="2" type="ORF">CRG98_007906</name>
</gene>
<evidence type="ECO:0000313" key="2">
    <source>
        <dbReference type="EMBL" id="PKI71684.1"/>
    </source>
</evidence>
<dbReference type="Proteomes" id="UP000233551">
    <property type="component" value="Unassembled WGS sequence"/>
</dbReference>
<protein>
    <submittedName>
        <fullName evidence="2">Uncharacterized protein</fullName>
    </submittedName>
</protein>
<comment type="caution">
    <text evidence="2">The sequence shown here is derived from an EMBL/GenBank/DDBJ whole genome shotgun (WGS) entry which is preliminary data.</text>
</comment>
<dbReference type="AlphaFoldDB" id="A0A2I0KT80"/>
<dbReference type="EMBL" id="PGOL01000362">
    <property type="protein sequence ID" value="PKI71684.1"/>
    <property type="molecule type" value="Genomic_DNA"/>
</dbReference>
<evidence type="ECO:0000313" key="3">
    <source>
        <dbReference type="Proteomes" id="UP000233551"/>
    </source>
</evidence>